<dbReference type="Pfam" id="PF00168">
    <property type="entry name" value="C2"/>
    <property type="match status" value="1"/>
</dbReference>
<dbReference type="InterPro" id="IPR035892">
    <property type="entry name" value="C2_domain_sf"/>
</dbReference>
<evidence type="ECO:0000313" key="3">
    <source>
        <dbReference type="Proteomes" id="UP000607653"/>
    </source>
</evidence>
<dbReference type="SUPFAM" id="SSF49562">
    <property type="entry name" value="C2 domain (Calcium/lipid-binding domain, CaLB)"/>
    <property type="match status" value="1"/>
</dbReference>
<dbReference type="InterPro" id="IPR000008">
    <property type="entry name" value="C2_dom"/>
</dbReference>
<keyword evidence="3" id="KW-1185">Reference proteome</keyword>
<comment type="caution">
    <text evidence="2">The sequence shown here is derived from an EMBL/GenBank/DDBJ whole genome shotgun (WGS) entry which is preliminary data.</text>
</comment>
<dbReference type="SMART" id="SM00239">
    <property type="entry name" value="C2"/>
    <property type="match status" value="1"/>
</dbReference>
<dbReference type="InterPro" id="IPR044750">
    <property type="entry name" value="C2_SRC2/BAP"/>
</dbReference>
<feature type="domain" description="C2" evidence="1">
    <location>
        <begin position="1"/>
        <end position="124"/>
    </location>
</feature>
<gene>
    <name evidence="2" type="ORF">HUJ06_012705</name>
</gene>
<dbReference type="PANTHER" id="PTHR32246:SF88">
    <property type="entry name" value="PROTEIN SRC2 HOMOLOG"/>
    <property type="match status" value="1"/>
</dbReference>
<dbReference type="GO" id="GO:0006952">
    <property type="term" value="P:defense response"/>
    <property type="evidence" value="ECO:0007669"/>
    <property type="project" value="InterPro"/>
</dbReference>
<evidence type="ECO:0000259" key="1">
    <source>
        <dbReference type="PROSITE" id="PS50004"/>
    </source>
</evidence>
<dbReference type="PROSITE" id="PS50004">
    <property type="entry name" value="C2"/>
    <property type="match status" value="1"/>
</dbReference>
<proteinExistence type="predicted"/>
<protein>
    <recommendedName>
        <fullName evidence="1">C2 domain-containing protein</fullName>
    </recommendedName>
</protein>
<organism evidence="2 3">
    <name type="scientific">Nelumbo nucifera</name>
    <name type="common">Sacred lotus</name>
    <dbReference type="NCBI Taxonomy" id="4432"/>
    <lineage>
        <taxon>Eukaryota</taxon>
        <taxon>Viridiplantae</taxon>
        <taxon>Streptophyta</taxon>
        <taxon>Embryophyta</taxon>
        <taxon>Tracheophyta</taxon>
        <taxon>Spermatophyta</taxon>
        <taxon>Magnoliopsida</taxon>
        <taxon>Proteales</taxon>
        <taxon>Nelumbonaceae</taxon>
        <taxon>Nelumbo</taxon>
    </lineage>
</organism>
<sequence>MSYESDGLRRKKPPERRMREIEVLIHSAQDLKNVKHVTKMRAYAVVYVEREHVAKTKVDEEGGVDPTWNEVVKVKFHEDLSEDDVMSALNVDIYAHGHIREKPVGSARVLLCDVLKGGDASEPADNPIQCMAIQVWRPSGRPQGLLNLWVPPTGRFLIRRDSLSFSASCEEQIRSLLRRRWRRILRATTESESGAGGLLVVSGQCQEDKLGEYLYDGS</sequence>
<reference evidence="2 3" key="1">
    <citation type="journal article" date="2020" name="Mol. Biol. Evol.">
        <title>Distinct Expression and Methylation Patterns for Genes with Different Fates following a Single Whole-Genome Duplication in Flowering Plants.</title>
        <authorList>
            <person name="Shi T."/>
            <person name="Rahmani R.S."/>
            <person name="Gugger P.F."/>
            <person name="Wang M."/>
            <person name="Li H."/>
            <person name="Zhang Y."/>
            <person name="Li Z."/>
            <person name="Wang Q."/>
            <person name="Van de Peer Y."/>
            <person name="Marchal K."/>
            <person name="Chen J."/>
        </authorList>
    </citation>
    <scope>NUCLEOTIDE SEQUENCE [LARGE SCALE GENOMIC DNA]</scope>
    <source>
        <tissue evidence="2">Leaf</tissue>
    </source>
</reference>
<name>A0A822YI32_NELNU</name>
<dbReference type="AlphaFoldDB" id="A0A822YI32"/>
<dbReference type="Gene3D" id="2.60.40.150">
    <property type="entry name" value="C2 domain"/>
    <property type="match status" value="1"/>
</dbReference>
<dbReference type="PANTHER" id="PTHR32246">
    <property type="entry name" value="INGRESSION PROTEIN FIC1"/>
    <property type="match status" value="1"/>
</dbReference>
<dbReference type="EMBL" id="DUZY01000003">
    <property type="protein sequence ID" value="DAD33854.1"/>
    <property type="molecule type" value="Genomic_DNA"/>
</dbReference>
<dbReference type="CDD" id="cd04051">
    <property type="entry name" value="C2_SRC2_like"/>
    <property type="match status" value="1"/>
</dbReference>
<dbReference type="Proteomes" id="UP000607653">
    <property type="component" value="Unassembled WGS sequence"/>
</dbReference>
<evidence type="ECO:0000313" key="2">
    <source>
        <dbReference type="EMBL" id="DAD33854.1"/>
    </source>
</evidence>
<accession>A0A822YI32</accession>